<organism evidence="1">
    <name type="scientific">marine sediment metagenome</name>
    <dbReference type="NCBI Taxonomy" id="412755"/>
    <lineage>
        <taxon>unclassified sequences</taxon>
        <taxon>metagenomes</taxon>
        <taxon>ecological metagenomes</taxon>
    </lineage>
</organism>
<gene>
    <name evidence="1" type="ORF">S01H1_74849</name>
</gene>
<proteinExistence type="predicted"/>
<dbReference type="InterPro" id="IPR027417">
    <property type="entry name" value="P-loop_NTPase"/>
</dbReference>
<evidence type="ECO:0000313" key="1">
    <source>
        <dbReference type="EMBL" id="GAG45179.1"/>
    </source>
</evidence>
<protein>
    <submittedName>
        <fullName evidence="1">Uncharacterized protein</fullName>
    </submittedName>
</protein>
<dbReference type="AlphaFoldDB" id="X0XPT2"/>
<feature type="non-terminal residue" evidence="1">
    <location>
        <position position="1"/>
    </location>
</feature>
<reference evidence="1" key="1">
    <citation type="journal article" date="2014" name="Front. Microbiol.">
        <title>High frequency of phylogenetically diverse reductive dehalogenase-homologous genes in deep subseafloor sedimentary metagenomes.</title>
        <authorList>
            <person name="Kawai M."/>
            <person name="Futagami T."/>
            <person name="Toyoda A."/>
            <person name="Takaki Y."/>
            <person name="Nishi S."/>
            <person name="Hori S."/>
            <person name="Arai W."/>
            <person name="Tsubouchi T."/>
            <person name="Morono Y."/>
            <person name="Uchiyama I."/>
            <person name="Ito T."/>
            <person name="Fujiyama A."/>
            <person name="Inagaki F."/>
            <person name="Takami H."/>
        </authorList>
    </citation>
    <scope>NUCLEOTIDE SEQUENCE</scope>
    <source>
        <strain evidence="1">Expedition CK06-06</strain>
    </source>
</reference>
<dbReference type="Gene3D" id="3.40.50.300">
    <property type="entry name" value="P-loop containing nucleotide triphosphate hydrolases"/>
    <property type="match status" value="1"/>
</dbReference>
<dbReference type="EMBL" id="BARS01050096">
    <property type="protein sequence ID" value="GAG45179.1"/>
    <property type="molecule type" value="Genomic_DNA"/>
</dbReference>
<sequence length="64" mass="6967">PQLLDVLEKAADDIGFELAGNIPEDANVQSFNMTGKPLLDIPEDSPSYRAIEEIAKKIGLENLV</sequence>
<name>X0XPT2_9ZZZZ</name>
<accession>X0XPT2</accession>
<comment type="caution">
    <text evidence="1">The sequence shown here is derived from an EMBL/GenBank/DDBJ whole genome shotgun (WGS) entry which is preliminary data.</text>
</comment>